<gene>
    <name evidence="2" type="ORF">SAMN04490356_9064</name>
</gene>
<feature type="region of interest" description="Disordered" evidence="1">
    <location>
        <begin position="1"/>
        <end position="31"/>
    </location>
</feature>
<protein>
    <submittedName>
        <fullName evidence="2">PTS system, ascorbate-specific IIC component</fullName>
    </submittedName>
</protein>
<accession>A0A1H5BVF3</accession>
<keyword evidence="3" id="KW-1185">Reference proteome</keyword>
<evidence type="ECO:0000256" key="1">
    <source>
        <dbReference type="SAM" id="MobiDB-lite"/>
    </source>
</evidence>
<dbReference type="EMBL" id="FNST01000002">
    <property type="protein sequence ID" value="SED58074.1"/>
    <property type="molecule type" value="Genomic_DNA"/>
</dbReference>
<evidence type="ECO:0000313" key="3">
    <source>
        <dbReference type="Proteomes" id="UP000198609"/>
    </source>
</evidence>
<dbReference type="AlphaFoldDB" id="A0A1H5BVF3"/>
<organism evidence="2 3">
    <name type="scientific">Streptomyces melanosporofaciens</name>
    <dbReference type="NCBI Taxonomy" id="67327"/>
    <lineage>
        <taxon>Bacteria</taxon>
        <taxon>Bacillati</taxon>
        <taxon>Actinomycetota</taxon>
        <taxon>Actinomycetes</taxon>
        <taxon>Kitasatosporales</taxon>
        <taxon>Streptomycetaceae</taxon>
        <taxon>Streptomyces</taxon>
        <taxon>Streptomyces violaceusniger group</taxon>
    </lineage>
</organism>
<sequence length="54" mass="5367">MQKRVVDTGWDPGAARDALMPRESVAAPAEAGTTTAAYAKIPPPAGAPAPPPAA</sequence>
<proteinExistence type="predicted"/>
<dbReference type="Proteomes" id="UP000198609">
    <property type="component" value="Unassembled WGS sequence"/>
</dbReference>
<reference evidence="3" key="1">
    <citation type="submission" date="2016-10" db="EMBL/GenBank/DDBJ databases">
        <authorList>
            <person name="Varghese N."/>
            <person name="Submissions S."/>
        </authorList>
    </citation>
    <scope>NUCLEOTIDE SEQUENCE [LARGE SCALE GENOMIC DNA]</scope>
    <source>
        <strain evidence="3">DSM 40318</strain>
    </source>
</reference>
<evidence type="ECO:0000313" key="2">
    <source>
        <dbReference type="EMBL" id="SED58074.1"/>
    </source>
</evidence>
<name>A0A1H5BVF3_STRMJ</name>